<dbReference type="Gene3D" id="3.40.50.720">
    <property type="entry name" value="NAD(P)-binding Rossmann-like Domain"/>
    <property type="match status" value="1"/>
</dbReference>
<accession>A0A918G026</accession>
<dbReference type="InterPro" id="IPR003777">
    <property type="entry name" value="XdhC_CoxI"/>
</dbReference>
<proteinExistence type="predicted"/>
<dbReference type="EMBL" id="BMTL01000026">
    <property type="protein sequence ID" value="GGS10789.1"/>
    <property type="molecule type" value="Genomic_DNA"/>
</dbReference>
<dbReference type="Proteomes" id="UP000606194">
    <property type="component" value="Unassembled WGS sequence"/>
</dbReference>
<dbReference type="Pfam" id="PF13478">
    <property type="entry name" value="XdhC_C"/>
    <property type="match status" value="1"/>
</dbReference>
<protein>
    <recommendedName>
        <fullName evidence="6">XdhC/CoxI family protein</fullName>
    </recommendedName>
</protein>
<evidence type="ECO:0008006" key="6">
    <source>
        <dbReference type="Google" id="ProtNLM"/>
    </source>
</evidence>
<dbReference type="InterPro" id="IPR052698">
    <property type="entry name" value="MoCofactor_Util/Proc"/>
</dbReference>
<organism evidence="4 5">
    <name type="scientific">Streptomyces humidus</name>
    <dbReference type="NCBI Taxonomy" id="52259"/>
    <lineage>
        <taxon>Bacteria</taxon>
        <taxon>Bacillati</taxon>
        <taxon>Actinomycetota</taxon>
        <taxon>Actinomycetes</taxon>
        <taxon>Kitasatosporales</taxon>
        <taxon>Streptomycetaceae</taxon>
        <taxon>Streptomyces</taxon>
    </lineage>
</organism>
<reference evidence="4" key="2">
    <citation type="submission" date="2020-09" db="EMBL/GenBank/DDBJ databases">
        <authorList>
            <person name="Sun Q."/>
            <person name="Ohkuma M."/>
        </authorList>
    </citation>
    <scope>NUCLEOTIDE SEQUENCE</scope>
    <source>
        <strain evidence="4">JCM 4386</strain>
    </source>
</reference>
<evidence type="ECO:0000256" key="1">
    <source>
        <dbReference type="SAM" id="MobiDB-lite"/>
    </source>
</evidence>
<comment type="caution">
    <text evidence="4">The sequence shown here is derived from an EMBL/GenBank/DDBJ whole genome shotgun (WGS) entry which is preliminary data.</text>
</comment>
<feature type="domain" description="XdhC- CoxI" evidence="2">
    <location>
        <begin position="11"/>
        <end position="78"/>
    </location>
</feature>
<reference evidence="4" key="1">
    <citation type="journal article" date="2014" name="Int. J. Syst. Evol. Microbiol.">
        <title>Complete genome sequence of Corynebacterium casei LMG S-19264T (=DSM 44701T), isolated from a smear-ripened cheese.</title>
        <authorList>
            <consortium name="US DOE Joint Genome Institute (JGI-PGF)"/>
            <person name="Walter F."/>
            <person name="Albersmeier A."/>
            <person name="Kalinowski J."/>
            <person name="Ruckert C."/>
        </authorList>
    </citation>
    <scope>NUCLEOTIDE SEQUENCE</scope>
    <source>
        <strain evidence="4">JCM 4386</strain>
    </source>
</reference>
<dbReference type="AlphaFoldDB" id="A0A918G026"/>
<evidence type="ECO:0000259" key="3">
    <source>
        <dbReference type="Pfam" id="PF13478"/>
    </source>
</evidence>
<gene>
    <name evidence="4" type="ORF">GCM10010269_57470</name>
</gene>
<keyword evidence="5" id="KW-1185">Reference proteome</keyword>
<feature type="region of interest" description="Disordered" evidence="1">
    <location>
        <begin position="352"/>
        <end position="373"/>
    </location>
</feature>
<dbReference type="PANTHER" id="PTHR30388">
    <property type="entry name" value="ALDEHYDE OXIDOREDUCTASE MOLYBDENUM COFACTOR ASSEMBLY PROTEIN"/>
    <property type="match status" value="1"/>
</dbReference>
<dbReference type="Pfam" id="PF02625">
    <property type="entry name" value="XdhC_CoxI"/>
    <property type="match status" value="1"/>
</dbReference>
<dbReference type="InterPro" id="IPR027051">
    <property type="entry name" value="XdhC_Rossmann_dom"/>
</dbReference>
<sequence length="373" mass="38548">MRELAPRLVEWAAAGDTCAVASVIAVTGSAPRRPGAALAVGPDGAVVGSVSGGCVEGAVYELAQRVLACGTPELAHFGYSDEEAFAVGLTCGGELEVFVQAVPASTGLAQTLGVACRAVADGRPAALARVVSGPERLRGRAVALAGGEACGTTGDLSLDAAVLADIRARLDTGRTDVCTHTARDPSGDHRVRVLIECWPPSARLLVFGSTDYAAKVAAIGSFLGYRVTVCDARAVFTTAGRFPTVDELVVDWPHRYLAVTETDRRTAVVVATHDPKFDIPLLAEALRRPLAYVGALGSRRVHADRVRRLRESGLTDGQLAGLRSPIGLDIGALTPEETAVAIAAELVAARGGGSGRPLSAVETPIHPSVLSRP</sequence>
<dbReference type="PANTHER" id="PTHR30388:SF4">
    <property type="entry name" value="MOLYBDENUM COFACTOR INSERTION CHAPERONE PAOD"/>
    <property type="match status" value="1"/>
</dbReference>
<evidence type="ECO:0000259" key="2">
    <source>
        <dbReference type="Pfam" id="PF02625"/>
    </source>
</evidence>
<evidence type="ECO:0000313" key="4">
    <source>
        <dbReference type="EMBL" id="GGS10789.1"/>
    </source>
</evidence>
<dbReference type="RefSeq" id="WP_190152224.1">
    <property type="nucleotide sequence ID" value="NZ_BMTL01000026.1"/>
</dbReference>
<evidence type="ECO:0000313" key="5">
    <source>
        <dbReference type="Proteomes" id="UP000606194"/>
    </source>
</evidence>
<name>A0A918G026_9ACTN</name>
<feature type="domain" description="XdhC Rossmann" evidence="3">
    <location>
        <begin position="204"/>
        <end position="346"/>
    </location>
</feature>